<protein>
    <submittedName>
        <fullName evidence="11">Mechanosensitive ion channel</fullName>
    </submittedName>
</protein>
<feature type="transmembrane region" description="Helical" evidence="7">
    <location>
        <begin position="73"/>
        <end position="94"/>
    </location>
</feature>
<evidence type="ECO:0000256" key="2">
    <source>
        <dbReference type="ARBA" id="ARBA00008017"/>
    </source>
</evidence>
<evidence type="ECO:0000259" key="10">
    <source>
        <dbReference type="Pfam" id="PF21088"/>
    </source>
</evidence>
<gene>
    <name evidence="11" type="ORF">LX73_1424</name>
</gene>
<dbReference type="InterPro" id="IPR023408">
    <property type="entry name" value="MscS_beta-dom_sf"/>
</dbReference>
<feature type="transmembrane region" description="Helical" evidence="7">
    <location>
        <begin position="20"/>
        <end position="52"/>
    </location>
</feature>
<dbReference type="InterPro" id="IPR011066">
    <property type="entry name" value="MscS_channel_C_sf"/>
</dbReference>
<evidence type="ECO:0000256" key="1">
    <source>
        <dbReference type="ARBA" id="ARBA00004651"/>
    </source>
</evidence>
<dbReference type="PANTHER" id="PTHR30347:SF1">
    <property type="entry name" value="MECHANOSENSITIVE CHANNEL MSCK"/>
    <property type="match status" value="1"/>
</dbReference>
<dbReference type="Pfam" id="PF21088">
    <property type="entry name" value="MS_channel_1st"/>
    <property type="match status" value="1"/>
</dbReference>
<dbReference type="SUPFAM" id="SSF82689">
    <property type="entry name" value="Mechanosensitive channel protein MscS (YggB), C-terminal domain"/>
    <property type="match status" value="1"/>
</dbReference>
<dbReference type="PANTHER" id="PTHR30347">
    <property type="entry name" value="POTASSIUM CHANNEL RELATED"/>
    <property type="match status" value="1"/>
</dbReference>
<feature type="domain" description="Mechanosensitive ion channel MscS C-terminal" evidence="9">
    <location>
        <begin position="189"/>
        <end position="271"/>
    </location>
</feature>
<dbReference type="InterPro" id="IPR010920">
    <property type="entry name" value="LSM_dom_sf"/>
</dbReference>
<organism evidence="11 12">
    <name type="scientific">Fodinibius salinus</name>
    <dbReference type="NCBI Taxonomy" id="860790"/>
    <lineage>
        <taxon>Bacteria</taxon>
        <taxon>Pseudomonadati</taxon>
        <taxon>Balneolota</taxon>
        <taxon>Balneolia</taxon>
        <taxon>Balneolales</taxon>
        <taxon>Balneolaceae</taxon>
        <taxon>Fodinibius</taxon>
    </lineage>
</organism>
<dbReference type="InterPro" id="IPR049278">
    <property type="entry name" value="MS_channel_C"/>
</dbReference>
<reference evidence="11 12" key="1">
    <citation type="submission" date="2019-07" db="EMBL/GenBank/DDBJ databases">
        <title>Genomic Encyclopedia of Archaeal and Bacterial Type Strains, Phase II (KMG-II): from individual species to whole genera.</title>
        <authorList>
            <person name="Goeker M."/>
        </authorList>
    </citation>
    <scope>NUCLEOTIDE SEQUENCE [LARGE SCALE GENOMIC DNA]</scope>
    <source>
        <strain evidence="11 12">DSM 21935</strain>
    </source>
</reference>
<keyword evidence="3" id="KW-1003">Cell membrane</keyword>
<dbReference type="InterPro" id="IPR049142">
    <property type="entry name" value="MS_channel_1st"/>
</dbReference>
<keyword evidence="12" id="KW-1185">Reference proteome</keyword>
<dbReference type="RefSeq" id="WP_148898772.1">
    <property type="nucleotide sequence ID" value="NZ_VNHY01000002.1"/>
</dbReference>
<comment type="caution">
    <text evidence="11">The sequence shown here is derived from an EMBL/GenBank/DDBJ whole genome shotgun (WGS) entry which is preliminary data.</text>
</comment>
<sequence>MGWQETLDYLHYFLNLKLFTVSGVSVTVATIALFIFLLVSFISLGIFVRRMLNQRILQKFRIDKGTSYTLSRIIQYIIISVGVLISFNVVGINLRSLTVIFGLLSVGIGFGLQNVTSNFISGLIILFERPISVGDRVMVNNIEGDITEINIRSTMVRTINNISIIVPNSEFVSKDVINYSHGDTTYRLDLEVGVAYGSDLDTVIKALEEVAAQNKFVMKKPEAEVHLVEFGESSWNMQLRAWIEDVKYHPKVRNQLNQAIVRAFKEYDIVIPFPQRDLHVRSSESFPVRDTNK</sequence>
<dbReference type="Pfam" id="PF21082">
    <property type="entry name" value="MS_channel_3rd"/>
    <property type="match status" value="1"/>
</dbReference>
<keyword evidence="6 7" id="KW-0472">Membrane</keyword>
<evidence type="ECO:0000256" key="4">
    <source>
        <dbReference type="ARBA" id="ARBA00022692"/>
    </source>
</evidence>
<comment type="subcellular location">
    <subcellularLocation>
        <location evidence="1">Cell membrane</location>
        <topology evidence="1">Multi-pass membrane protein</topology>
    </subcellularLocation>
</comment>
<keyword evidence="4 7" id="KW-0812">Transmembrane</keyword>
<evidence type="ECO:0000313" key="12">
    <source>
        <dbReference type="Proteomes" id="UP000324595"/>
    </source>
</evidence>
<feature type="domain" description="Mechanosensitive ion channel transmembrane helices 2/3" evidence="10">
    <location>
        <begin position="73"/>
        <end position="113"/>
    </location>
</feature>
<evidence type="ECO:0000256" key="5">
    <source>
        <dbReference type="ARBA" id="ARBA00022989"/>
    </source>
</evidence>
<dbReference type="GO" id="GO:0005886">
    <property type="term" value="C:plasma membrane"/>
    <property type="evidence" value="ECO:0007669"/>
    <property type="project" value="UniProtKB-SubCell"/>
</dbReference>
<dbReference type="InterPro" id="IPR052702">
    <property type="entry name" value="MscS-like_channel"/>
</dbReference>
<dbReference type="Proteomes" id="UP000324595">
    <property type="component" value="Unassembled WGS sequence"/>
</dbReference>
<dbReference type="Gene3D" id="1.10.287.1260">
    <property type="match status" value="1"/>
</dbReference>
<evidence type="ECO:0000313" key="11">
    <source>
        <dbReference type="EMBL" id="TYP93714.1"/>
    </source>
</evidence>
<dbReference type="GO" id="GO:0008381">
    <property type="term" value="F:mechanosensitive monoatomic ion channel activity"/>
    <property type="evidence" value="ECO:0007669"/>
    <property type="project" value="UniProtKB-ARBA"/>
</dbReference>
<evidence type="ECO:0000259" key="8">
    <source>
        <dbReference type="Pfam" id="PF00924"/>
    </source>
</evidence>
<dbReference type="EMBL" id="VNHY01000002">
    <property type="protein sequence ID" value="TYP93714.1"/>
    <property type="molecule type" value="Genomic_DNA"/>
</dbReference>
<feature type="domain" description="Mechanosensitive ion channel MscS" evidence="8">
    <location>
        <begin position="114"/>
        <end position="181"/>
    </location>
</feature>
<evidence type="ECO:0000256" key="3">
    <source>
        <dbReference type="ARBA" id="ARBA00022475"/>
    </source>
</evidence>
<keyword evidence="5 7" id="KW-1133">Transmembrane helix</keyword>
<feature type="transmembrane region" description="Helical" evidence="7">
    <location>
        <begin position="100"/>
        <end position="127"/>
    </location>
</feature>
<dbReference type="SUPFAM" id="SSF50182">
    <property type="entry name" value="Sm-like ribonucleoproteins"/>
    <property type="match status" value="1"/>
</dbReference>
<evidence type="ECO:0000256" key="7">
    <source>
        <dbReference type="SAM" id="Phobius"/>
    </source>
</evidence>
<dbReference type="InterPro" id="IPR006685">
    <property type="entry name" value="MscS_channel_2nd"/>
</dbReference>
<comment type="similarity">
    <text evidence="2">Belongs to the MscS (TC 1.A.23) family.</text>
</comment>
<accession>A0A5D3YIP8</accession>
<name>A0A5D3YIP8_9BACT</name>
<dbReference type="Gene3D" id="2.30.30.60">
    <property type="match status" value="1"/>
</dbReference>
<dbReference type="Gene3D" id="3.30.70.100">
    <property type="match status" value="1"/>
</dbReference>
<dbReference type="AlphaFoldDB" id="A0A5D3YIP8"/>
<dbReference type="InterPro" id="IPR011014">
    <property type="entry name" value="MscS_channel_TM-2"/>
</dbReference>
<evidence type="ECO:0000256" key="6">
    <source>
        <dbReference type="ARBA" id="ARBA00023136"/>
    </source>
</evidence>
<evidence type="ECO:0000259" key="9">
    <source>
        <dbReference type="Pfam" id="PF21082"/>
    </source>
</evidence>
<dbReference type="OrthoDB" id="9809206at2"/>
<dbReference type="SUPFAM" id="SSF82861">
    <property type="entry name" value="Mechanosensitive channel protein MscS (YggB), transmembrane region"/>
    <property type="match status" value="1"/>
</dbReference>
<proteinExistence type="inferred from homology"/>
<dbReference type="Pfam" id="PF00924">
    <property type="entry name" value="MS_channel_2nd"/>
    <property type="match status" value="1"/>
</dbReference>